<protein>
    <submittedName>
        <fullName evidence="2">Uncharacterized protein</fullName>
    </submittedName>
</protein>
<evidence type="ECO:0000313" key="2">
    <source>
        <dbReference type="EMBL" id="GIL86618.1"/>
    </source>
</evidence>
<gene>
    <name evidence="2" type="ORF">Vretifemale_14872</name>
</gene>
<dbReference type="OrthoDB" id="545084at2759"/>
<reference evidence="2" key="1">
    <citation type="journal article" date="2021" name="Proc. Natl. Acad. Sci. U.S.A.">
        <title>Three genomes in the algal genus Volvox reveal the fate of a haploid sex-determining region after a transition to homothallism.</title>
        <authorList>
            <person name="Yamamoto K."/>
            <person name="Hamaji T."/>
            <person name="Kawai-Toyooka H."/>
            <person name="Matsuzaki R."/>
            <person name="Takahashi F."/>
            <person name="Nishimura Y."/>
            <person name="Kawachi M."/>
            <person name="Noguchi H."/>
            <person name="Minakuchi Y."/>
            <person name="Umen J.G."/>
            <person name="Toyoda A."/>
            <person name="Nozaki H."/>
        </authorList>
    </citation>
    <scope>NUCLEOTIDE SEQUENCE</scope>
    <source>
        <strain evidence="2">NIES-3786</strain>
    </source>
</reference>
<comment type="caution">
    <text evidence="2">The sequence shown here is derived from an EMBL/GenBank/DDBJ whole genome shotgun (WGS) entry which is preliminary data.</text>
</comment>
<accession>A0A8J4CTT4</accession>
<evidence type="ECO:0000256" key="1">
    <source>
        <dbReference type="SAM" id="MobiDB-lite"/>
    </source>
</evidence>
<organism evidence="2 3">
    <name type="scientific">Volvox reticuliferus</name>
    <dbReference type="NCBI Taxonomy" id="1737510"/>
    <lineage>
        <taxon>Eukaryota</taxon>
        <taxon>Viridiplantae</taxon>
        <taxon>Chlorophyta</taxon>
        <taxon>core chlorophytes</taxon>
        <taxon>Chlorophyceae</taxon>
        <taxon>CS clade</taxon>
        <taxon>Chlamydomonadales</taxon>
        <taxon>Volvocaceae</taxon>
        <taxon>Volvox</taxon>
    </lineage>
</organism>
<keyword evidence="3" id="KW-1185">Reference proteome</keyword>
<dbReference type="EMBL" id="BNCP01000036">
    <property type="protein sequence ID" value="GIL86618.1"/>
    <property type="molecule type" value="Genomic_DNA"/>
</dbReference>
<evidence type="ECO:0000313" key="3">
    <source>
        <dbReference type="Proteomes" id="UP000747110"/>
    </source>
</evidence>
<name>A0A8J4CTT4_9CHLO</name>
<feature type="region of interest" description="Disordered" evidence="1">
    <location>
        <begin position="174"/>
        <end position="237"/>
    </location>
</feature>
<feature type="compositionally biased region" description="Polar residues" evidence="1">
    <location>
        <begin position="180"/>
        <end position="194"/>
    </location>
</feature>
<proteinExistence type="predicted"/>
<sequence length="249" mass="26814">MSGRTRVNASGCFEVSGARTFVIKAVSAVKGKELRLKPFRLVPRNCLKACKLLACFPHVSGALKTLRHARRTYNIDIPQDGLTYDVACTNTGARLLVATTSATLAQLTALLCPGPRMGSDPDAVDPIAKYVLPRSADAIVAQQARVQWIPPERLASLKQTAMEQLRKARVQETAGKNKAEVQQQQGATECSCSGTDEDKTAASNRTPVNTNSASVRPGDNPGLLPDKSTQPLPQPGVYLSDASCWAQWR</sequence>
<dbReference type="Proteomes" id="UP000747110">
    <property type="component" value="Unassembled WGS sequence"/>
</dbReference>
<feature type="compositionally biased region" description="Polar residues" evidence="1">
    <location>
        <begin position="201"/>
        <end position="214"/>
    </location>
</feature>
<dbReference type="AlphaFoldDB" id="A0A8J4CTT4"/>